<name>A0AB39X5P7_9GAMM</name>
<reference evidence="1" key="1">
    <citation type="submission" date="2024-07" db="EMBL/GenBank/DDBJ databases">
        <title>Whole genome sequence of bacterial strains from algal surface.</title>
        <authorList>
            <person name="Kumar P."/>
        </authorList>
    </citation>
    <scope>NUCLEOTIDE SEQUENCE</scope>
    <source>
        <strain evidence="1">PP-1MA</strain>
    </source>
</reference>
<sequence>MSKRYRVYEFAELRHYVKSGLFPVGAWPRMPSKAKMLESLSSRFNDRLDQICIIELCDDVSELISSRGKHKDIAVEIGVSAVNFVFKGQKAMELFCSYEGLDAGFVVTDIPMRVDAPLFPKEQDEAAEVKAPVGEQLPQSKANSSLFDGTTDEAVLGQSFGGVLLVTRFLTYLYPEFLELYSRLLSHCALAPDDWLRDLTQSPGVDGVLEERADLHGEYLELTKAVINNKRIVDFLSDSRVWATEPKVRAAQEVKKSIELLRNGANEKVYSEYMAKLKASSRFRLYCVVLDYRSDFQEFINDIKLCEILDKKDFLVLGFFFGLRDKYRGCYQEIRKISMFQRDASQAMMVFHWKANGGKDIPSLPNFDLDCFSVLNRIRRLKCGQSERAKGESPI</sequence>
<dbReference type="EMBL" id="CP165718">
    <property type="protein sequence ID" value="XDV09346.1"/>
    <property type="molecule type" value="Genomic_DNA"/>
</dbReference>
<dbReference type="RefSeq" id="WP_369742814.1">
    <property type="nucleotide sequence ID" value="NZ_CP165718.1"/>
</dbReference>
<protein>
    <submittedName>
        <fullName evidence="1">Uncharacterized protein</fullName>
    </submittedName>
</protein>
<dbReference type="AlphaFoldDB" id="A0AB39X5P7"/>
<accession>A0AB39X5P7</accession>
<proteinExistence type="predicted"/>
<organism evidence="1">
    <name type="scientific">Pseudidiomarina sp. PP-1MA</name>
    <dbReference type="NCBI Taxonomy" id="3237706"/>
    <lineage>
        <taxon>Bacteria</taxon>
        <taxon>Pseudomonadati</taxon>
        <taxon>Pseudomonadota</taxon>
        <taxon>Gammaproteobacteria</taxon>
        <taxon>Alteromonadales</taxon>
        <taxon>Idiomarinaceae</taxon>
        <taxon>Pseudidiomarina</taxon>
    </lineage>
</organism>
<gene>
    <name evidence="1" type="ORF">AB8S08_11375</name>
</gene>
<evidence type="ECO:0000313" key="1">
    <source>
        <dbReference type="EMBL" id="XDV09346.1"/>
    </source>
</evidence>